<dbReference type="Gene3D" id="2.160.20.80">
    <property type="entry name" value="E3 ubiquitin-protein ligase SopA"/>
    <property type="match status" value="1"/>
</dbReference>
<accession>A0A0F9BS79</accession>
<name>A0A0F9BS79_9ZZZZ</name>
<protein>
    <recommendedName>
        <fullName evidence="2">Pentapeptide repeat-containing protein</fullName>
    </recommendedName>
</protein>
<dbReference type="AlphaFoldDB" id="A0A0F9BS79"/>
<proteinExistence type="predicted"/>
<dbReference type="Pfam" id="PF00805">
    <property type="entry name" value="Pentapeptide"/>
    <property type="match status" value="1"/>
</dbReference>
<reference evidence="1" key="1">
    <citation type="journal article" date="2015" name="Nature">
        <title>Complex archaea that bridge the gap between prokaryotes and eukaryotes.</title>
        <authorList>
            <person name="Spang A."/>
            <person name="Saw J.H."/>
            <person name="Jorgensen S.L."/>
            <person name="Zaremba-Niedzwiedzka K."/>
            <person name="Martijn J."/>
            <person name="Lind A.E."/>
            <person name="van Eijk R."/>
            <person name="Schleper C."/>
            <person name="Guy L."/>
            <person name="Ettema T.J."/>
        </authorList>
    </citation>
    <scope>NUCLEOTIDE SEQUENCE</scope>
</reference>
<organism evidence="1">
    <name type="scientific">marine sediment metagenome</name>
    <dbReference type="NCBI Taxonomy" id="412755"/>
    <lineage>
        <taxon>unclassified sequences</taxon>
        <taxon>metagenomes</taxon>
        <taxon>ecological metagenomes</taxon>
    </lineage>
</organism>
<evidence type="ECO:0000313" key="1">
    <source>
        <dbReference type="EMBL" id="KKL24745.1"/>
    </source>
</evidence>
<dbReference type="PANTHER" id="PTHR14136:SF17">
    <property type="entry name" value="BTB_POZ DOMAIN-CONTAINING PROTEIN KCTD9"/>
    <property type="match status" value="1"/>
</dbReference>
<sequence length="119" mass="14015">MKEEGYNQEHYDKLKEGVESWNEWRKNNPTIQPLLRGADLRRAVLWRADFREANLERADLWEANLWRADLQRAHLRGADLREANNLTVGQICKAKTLYRAKLGVELKKQTKEKCPSKLI</sequence>
<gene>
    <name evidence="1" type="ORF">LCGC14_2412270</name>
</gene>
<dbReference type="InterPro" id="IPR001646">
    <property type="entry name" value="5peptide_repeat"/>
</dbReference>
<dbReference type="EMBL" id="LAZR01036474">
    <property type="protein sequence ID" value="KKL24745.1"/>
    <property type="molecule type" value="Genomic_DNA"/>
</dbReference>
<dbReference type="SUPFAM" id="SSF141571">
    <property type="entry name" value="Pentapeptide repeat-like"/>
    <property type="match status" value="1"/>
</dbReference>
<comment type="caution">
    <text evidence="1">The sequence shown here is derived from an EMBL/GenBank/DDBJ whole genome shotgun (WGS) entry which is preliminary data.</text>
</comment>
<dbReference type="InterPro" id="IPR051082">
    <property type="entry name" value="Pentapeptide-BTB/POZ_domain"/>
</dbReference>
<dbReference type="PANTHER" id="PTHR14136">
    <property type="entry name" value="BTB_POZ DOMAIN-CONTAINING PROTEIN KCTD9"/>
    <property type="match status" value="1"/>
</dbReference>
<evidence type="ECO:0008006" key="2">
    <source>
        <dbReference type="Google" id="ProtNLM"/>
    </source>
</evidence>